<dbReference type="EMBL" id="CAJVPV010002358">
    <property type="protein sequence ID" value="CAG8524366.1"/>
    <property type="molecule type" value="Genomic_DNA"/>
</dbReference>
<comment type="caution">
    <text evidence="2">The sequence shown here is derived from an EMBL/GenBank/DDBJ whole genome shotgun (WGS) entry which is preliminary data.</text>
</comment>
<feature type="coiled-coil region" evidence="1">
    <location>
        <begin position="9"/>
        <end position="43"/>
    </location>
</feature>
<evidence type="ECO:0000313" key="3">
    <source>
        <dbReference type="Proteomes" id="UP000789342"/>
    </source>
</evidence>
<evidence type="ECO:0000313" key="2">
    <source>
        <dbReference type="EMBL" id="CAG8524366.1"/>
    </source>
</evidence>
<protein>
    <submittedName>
        <fullName evidence="2">5628_t:CDS:1</fullName>
    </submittedName>
</protein>
<dbReference type="OrthoDB" id="2415988at2759"/>
<feature type="non-terminal residue" evidence="2">
    <location>
        <position position="1"/>
    </location>
</feature>
<dbReference type="Proteomes" id="UP000789342">
    <property type="component" value="Unassembled WGS sequence"/>
</dbReference>
<reference evidence="2" key="1">
    <citation type="submission" date="2021-06" db="EMBL/GenBank/DDBJ databases">
        <authorList>
            <person name="Kallberg Y."/>
            <person name="Tangrot J."/>
            <person name="Rosling A."/>
        </authorList>
    </citation>
    <scope>NUCLEOTIDE SEQUENCE</scope>
    <source>
        <strain evidence="2">CL551</strain>
    </source>
</reference>
<keyword evidence="1" id="KW-0175">Coiled coil</keyword>
<keyword evidence="3" id="KW-1185">Reference proteome</keyword>
<dbReference type="AlphaFoldDB" id="A0A9N9FC15"/>
<sequence length="58" mass="6922">QVSLPNPEYEILFKRIKKLESLNQQLLSENETLKRLLNEKLTDEQDHLKLVMEIAKMK</sequence>
<organism evidence="2 3">
    <name type="scientific">Acaulospora morrowiae</name>
    <dbReference type="NCBI Taxonomy" id="94023"/>
    <lineage>
        <taxon>Eukaryota</taxon>
        <taxon>Fungi</taxon>
        <taxon>Fungi incertae sedis</taxon>
        <taxon>Mucoromycota</taxon>
        <taxon>Glomeromycotina</taxon>
        <taxon>Glomeromycetes</taxon>
        <taxon>Diversisporales</taxon>
        <taxon>Acaulosporaceae</taxon>
        <taxon>Acaulospora</taxon>
    </lineage>
</organism>
<accession>A0A9N9FC15</accession>
<evidence type="ECO:0000256" key="1">
    <source>
        <dbReference type="SAM" id="Coils"/>
    </source>
</evidence>
<proteinExistence type="predicted"/>
<name>A0A9N9FC15_9GLOM</name>
<gene>
    <name evidence="2" type="ORF">AMORRO_LOCUS4364</name>
</gene>